<evidence type="ECO:0000256" key="3">
    <source>
        <dbReference type="ARBA" id="ARBA00022490"/>
    </source>
</evidence>
<dbReference type="GO" id="GO:0001786">
    <property type="term" value="F:phosphatidylserine binding"/>
    <property type="evidence" value="ECO:0007669"/>
    <property type="project" value="TreeGrafter"/>
</dbReference>
<keyword evidence="4" id="KW-0493">Microtubule</keyword>
<evidence type="ECO:0000313" key="10">
    <source>
        <dbReference type="Proteomes" id="UP000070089"/>
    </source>
</evidence>
<proteinExistence type="inferred from homology"/>
<evidence type="ECO:0000256" key="5">
    <source>
        <dbReference type="ARBA" id="ARBA00022737"/>
    </source>
</evidence>
<evidence type="ECO:0000256" key="2">
    <source>
        <dbReference type="ARBA" id="ARBA00007831"/>
    </source>
</evidence>
<keyword evidence="7" id="KW-0041">Annexin</keyword>
<keyword evidence="3" id="KW-0963">Cytoplasm</keyword>
<keyword evidence="5" id="KW-0677">Repeat</keyword>
<dbReference type="EMBL" id="JXTI01000043">
    <property type="protein sequence ID" value="KWX14114.1"/>
    <property type="molecule type" value="Genomic_DNA"/>
</dbReference>
<dbReference type="PRINTS" id="PR01712">
    <property type="entry name" value="ALPHAGIARDIN"/>
</dbReference>
<dbReference type="Proteomes" id="UP000070089">
    <property type="component" value="Unassembled WGS sequence"/>
</dbReference>
<reference evidence="9 10" key="1">
    <citation type="journal article" date="2015" name="Mol. Biochem. Parasitol.">
        <title>Identification of polymorphic genes for use in assemblage B genotyping assays through comparative genomics of multiple assemblage B Giardia duodenalis isolates.</title>
        <authorList>
            <person name="Wielinga C."/>
            <person name="Thompson R.C."/>
            <person name="Monis P."/>
            <person name="Ryan U."/>
        </authorList>
    </citation>
    <scope>NUCLEOTIDE SEQUENCE [LARGE SCALE GENOMIC DNA]</scope>
    <source>
        <strain evidence="9 10">BAH15c1</strain>
    </source>
</reference>
<dbReference type="Gene3D" id="1.10.220.10">
    <property type="entry name" value="Annexin"/>
    <property type="match status" value="4"/>
</dbReference>
<dbReference type="PANTHER" id="PTHR10502">
    <property type="entry name" value="ANNEXIN"/>
    <property type="match status" value="1"/>
</dbReference>
<comment type="function">
    <text evidence="8">Giardins are involved in parasite attachment to the intestinal mucosa and in the cytoskeletal disassembly and reassembly that marks the transition from infectious trophozoite to transmissible cyst. They may interact with other cytoskeletal proteins such as microtubules in the microribbons or crossbridges, to maintain the integrity of the ventral disk.</text>
</comment>
<dbReference type="SUPFAM" id="SSF47874">
    <property type="entry name" value="Annexin"/>
    <property type="match status" value="1"/>
</dbReference>
<dbReference type="GO" id="GO:0007010">
    <property type="term" value="P:cytoskeleton organization"/>
    <property type="evidence" value="ECO:0007669"/>
    <property type="project" value="InterPro"/>
</dbReference>
<dbReference type="AlphaFoldDB" id="A0A132NVM7"/>
<dbReference type="GO" id="GO:0005509">
    <property type="term" value="F:calcium ion binding"/>
    <property type="evidence" value="ECO:0007669"/>
    <property type="project" value="InterPro"/>
</dbReference>
<dbReference type="InterPro" id="IPR018502">
    <property type="entry name" value="Annexin_repeat"/>
</dbReference>
<dbReference type="VEuPathDB" id="GiardiaDB:QR46_1875"/>
<evidence type="ECO:0000313" key="9">
    <source>
        <dbReference type="EMBL" id="KWX14114.1"/>
    </source>
</evidence>
<dbReference type="Pfam" id="PF22293">
    <property type="entry name" value="ANXE1_4th"/>
    <property type="match status" value="1"/>
</dbReference>
<name>A0A132NVM7_GIAIN</name>
<dbReference type="PROSITE" id="PS51897">
    <property type="entry name" value="ANNEXIN_2"/>
    <property type="match status" value="4"/>
</dbReference>
<dbReference type="OrthoDB" id="37886at2759"/>
<dbReference type="GO" id="GO:0005874">
    <property type="term" value="C:microtubule"/>
    <property type="evidence" value="ECO:0007669"/>
    <property type="project" value="UniProtKB-KW"/>
</dbReference>
<accession>A0A132NVM7</accession>
<dbReference type="InterPro" id="IPR037104">
    <property type="entry name" value="Annexin_sf"/>
</dbReference>
<comment type="similarity">
    <text evidence="2">Belongs to the annexin family.</text>
</comment>
<comment type="subcellular location">
    <subcellularLocation>
        <location evidence="1">Cytoplasm</location>
        <location evidence="1">Cytoskeleton</location>
    </subcellularLocation>
</comment>
<evidence type="ECO:0000256" key="4">
    <source>
        <dbReference type="ARBA" id="ARBA00022701"/>
    </source>
</evidence>
<dbReference type="InterPro" id="IPR008088">
    <property type="entry name" value="Alpha_giardin"/>
</dbReference>
<evidence type="ECO:0000256" key="7">
    <source>
        <dbReference type="ARBA" id="ARBA00023216"/>
    </source>
</evidence>
<dbReference type="PANTHER" id="PTHR10502:SF102">
    <property type="entry name" value="ANNEXIN B11"/>
    <property type="match status" value="1"/>
</dbReference>
<gene>
    <name evidence="9" type="ORF">QR46_1875</name>
</gene>
<comment type="caution">
    <text evidence="9">The sequence shown here is derived from an EMBL/GenBank/DDBJ whole genome shotgun (WGS) entry which is preliminary data.</text>
</comment>
<keyword evidence="6" id="KW-0206">Cytoskeleton</keyword>
<evidence type="ECO:0000256" key="6">
    <source>
        <dbReference type="ARBA" id="ARBA00023212"/>
    </source>
</evidence>
<dbReference type="GO" id="GO:0005737">
    <property type="term" value="C:cytoplasm"/>
    <property type="evidence" value="ECO:0007669"/>
    <property type="project" value="TreeGrafter"/>
</dbReference>
<sequence length="317" mass="35620">MVHGHNTLDNLANIQKIKPQMVTTVQDLAEQLRNAIESSNEQMIAGLASAYSGKEREKVLRAYLSATGTTAADAIRKALKNGPTENLLAYLWDKHGDVRAKLIRNALSGKNDEAALIDLVIHCSSEDWHNTCTEYTTDYKRVLNDDLLSDIGTKEQWTKVFKHWILHKRPDRFDIDGDEKRLVTAISKKDYDTIAELLGTTSVSEYANIVRRAEVTLGKTLDQAFSAVWSKQDLAVLLAAHYELLHPARLAFHLLRQALDGKKPDEARIIRITALTFDTCLAVKYAASEADYDIGYAFAKALDKRLAPLVKILWRVM</sequence>
<evidence type="ECO:0000256" key="8">
    <source>
        <dbReference type="ARBA" id="ARBA00025697"/>
    </source>
</evidence>
<dbReference type="GO" id="GO:0005886">
    <property type="term" value="C:plasma membrane"/>
    <property type="evidence" value="ECO:0007669"/>
    <property type="project" value="TreeGrafter"/>
</dbReference>
<evidence type="ECO:0000256" key="1">
    <source>
        <dbReference type="ARBA" id="ARBA00004245"/>
    </source>
</evidence>
<organism evidence="9 10">
    <name type="scientific">Giardia duodenalis assemblage B</name>
    <dbReference type="NCBI Taxonomy" id="1394984"/>
    <lineage>
        <taxon>Eukaryota</taxon>
        <taxon>Metamonada</taxon>
        <taxon>Diplomonadida</taxon>
        <taxon>Hexamitidae</taxon>
        <taxon>Giardiinae</taxon>
        <taxon>Giardia</taxon>
    </lineage>
</organism>
<dbReference type="GO" id="GO:0005544">
    <property type="term" value="F:calcium-dependent phospholipid binding"/>
    <property type="evidence" value="ECO:0007669"/>
    <property type="project" value="InterPro"/>
</dbReference>
<protein>
    <submittedName>
        <fullName evidence="9">Alpha-6 giardin</fullName>
    </submittedName>
</protein>